<dbReference type="SUPFAM" id="SSF56954">
    <property type="entry name" value="Outer membrane efflux proteins (OEP)"/>
    <property type="match status" value="1"/>
</dbReference>
<evidence type="ECO:0000313" key="4">
    <source>
        <dbReference type="Proteomes" id="UP001597206"/>
    </source>
</evidence>
<dbReference type="RefSeq" id="WP_379035487.1">
    <property type="nucleotide sequence ID" value="NZ_JBHTLN010000007.1"/>
</dbReference>
<dbReference type="InterPro" id="IPR010131">
    <property type="entry name" value="MdtP/NodT-like"/>
</dbReference>
<keyword evidence="2" id="KW-1134">Transmembrane beta strand</keyword>
<evidence type="ECO:0000256" key="2">
    <source>
        <dbReference type="RuleBase" id="RU362097"/>
    </source>
</evidence>
<feature type="signal peptide" evidence="2">
    <location>
        <begin position="1"/>
        <end position="23"/>
    </location>
</feature>
<comment type="similarity">
    <text evidence="1 2">Belongs to the outer membrane factor (OMF) (TC 1.B.17) family.</text>
</comment>
<comment type="caution">
    <text evidence="3">The sequence shown here is derived from an EMBL/GenBank/DDBJ whole genome shotgun (WGS) entry which is preliminary data.</text>
</comment>
<protein>
    <submittedName>
        <fullName evidence="3">Efflux transporter outer membrane subunit</fullName>
    </submittedName>
</protein>
<reference evidence="4" key="1">
    <citation type="journal article" date="2019" name="Int. J. Syst. Evol. Microbiol.">
        <title>The Global Catalogue of Microorganisms (GCM) 10K type strain sequencing project: providing services to taxonomists for standard genome sequencing and annotation.</title>
        <authorList>
            <consortium name="The Broad Institute Genomics Platform"/>
            <consortium name="The Broad Institute Genome Sequencing Center for Infectious Disease"/>
            <person name="Wu L."/>
            <person name="Ma J."/>
        </authorList>
    </citation>
    <scope>NUCLEOTIDE SEQUENCE [LARGE SCALE GENOMIC DNA]</scope>
    <source>
        <strain evidence="4">CCUG 58411</strain>
    </source>
</reference>
<keyword evidence="2" id="KW-0564">Palmitate</keyword>
<name>A0ABW3PHB9_9PROT</name>
<comment type="subcellular location">
    <subcellularLocation>
        <location evidence="2">Cell membrane</location>
        <topology evidence="2">Lipid-anchor</topology>
    </subcellularLocation>
</comment>
<gene>
    <name evidence="3" type="ORF">ACFQ2T_13995</name>
</gene>
<dbReference type="PROSITE" id="PS51257">
    <property type="entry name" value="PROKAR_LIPOPROTEIN"/>
    <property type="match status" value="1"/>
</dbReference>
<dbReference type="NCBIfam" id="TIGR01845">
    <property type="entry name" value="outer_NodT"/>
    <property type="match status" value="1"/>
</dbReference>
<dbReference type="Gene3D" id="2.20.200.10">
    <property type="entry name" value="Outer membrane efflux proteins (OEP)"/>
    <property type="match status" value="1"/>
</dbReference>
<keyword evidence="4" id="KW-1185">Reference proteome</keyword>
<proteinExistence type="inferred from homology"/>
<dbReference type="PANTHER" id="PTHR30203">
    <property type="entry name" value="OUTER MEMBRANE CATION EFFLUX PROTEIN"/>
    <property type="match status" value="1"/>
</dbReference>
<keyword evidence="2" id="KW-0449">Lipoprotein</keyword>
<keyword evidence="2" id="KW-0732">Signal</keyword>
<sequence>MSNRMRHPLKLSALILSSLSLTACINLAPYFRPPEAPVPATLGTVDNDQKALTELGWQSFITDKRLQQVVDLSLKNNRDLQVATLNIEKARAQYQVQRADLFPTVAATLSETASKGLSNVGNNGNVSAGTVAASNNNSGNVSHVYRATVGFSAYELDLFGRIRNLNAQALQTFYSQEENRKSTQISLVAEVATAWLTVAADKKRLDIAQQTLKSQQDTYDINQKMFDLGVANALTLKQLQTSVDNARVAVATYNIQIKQDINALNLLAGSVVPAAWLPDSTLSSVALATPLPRGISSKTLQQRPDVRAAEHLLEGANANIGALRAAFFPTISMTTTIGTASTELDGLFGPGSRIWTFVPQISLPIFNAGRNRSNLTIGEKNQQILLAQYEKTVQTAFREVADVLAQREGLQAQLEAHQSLNGAAAEAFKLADARFKNGVDSYLVVLDAQRTLYTAEQSLVTLQLSDAASQLTLYKVFGGGWH</sequence>
<keyword evidence="2" id="KW-0812">Transmembrane</keyword>
<dbReference type="InterPro" id="IPR003423">
    <property type="entry name" value="OMP_efflux"/>
</dbReference>
<dbReference type="EMBL" id="JBHTLN010000007">
    <property type="protein sequence ID" value="MFD1123623.1"/>
    <property type="molecule type" value="Genomic_DNA"/>
</dbReference>
<accession>A0ABW3PHB9</accession>
<dbReference type="PANTHER" id="PTHR30203:SF32">
    <property type="entry name" value="CATION EFFLUX SYSTEM PROTEIN CUSC"/>
    <property type="match status" value="1"/>
</dbReference>
<evidence type="ECO:0000313" key="3">
    <source>
        <dbReference type="EMBL" id="MFD1123623.1"/>
    </source>
</evidence>
<organism evidence="3 4">
    <name type="scientific">Methylophilus flavus</name>
    <dbReference type="NCBI Taxonomy" id="640084"/>
    <lineage>
        <taxon>Bacteria</taxon>
        <taxon>Pseudomonadati</taxon>
        <taxon>Pseudomonadota</taxon>
        <taxon>Betaproteobacteria</taxon>
        <taxon>Nitrosomonadales</taxon>
        <taxon>Methylophilaceae</taxon>
        <taxon>Methylophilus</taxon>
    </lineage>
</organism>
<keyword evidence="2" id="KW-0472">Membrane</keyword>
<evidence type="ECO:0000256" key="1">
    <source>
        <dbReference type="ARBA" id="ARBA00007613"/>
    </source>
</evidence>
<dbReference type="Proteomes" id="UP001597206">
    <property type="component" value="Unassembled WGS sequence"/>
</dbReference>
<dbReference type="Gene3D" id="1.20.1600.10">
    <property type="entry name" value="Outer membrane efflux proteins (OEP)"/>
    <property type="match status" value="1"/>
</dbReference>
<feature type="chain" id="PRO_5044993843" evidence="2">
    <location>
        <begin position="24"/>
        <end position="482"/>
    </location>
</feature>
<dbReference type="Pfam" id="PF02321">
    <property type="entry name" value="OEP"/>
    <property type="match status" value="2"/>
</dbReference>